<sequence>MSQRVVQWSSPWILQNSIRDPNNPPWEAPRESELVYDSSRMTGSTPFSTSFQIQNDFYSNMQNELHKPSSNSPRNSFSMGFYPGQAYMTPGYRPGVGGGWRAFESEFSRAVPGCILQGRTSTGLPYCRLRNM</sequence>
<name>A0A6C0BZR3_9ZZZZ</name>
<accession>A0A6C0BZR3</accession>
<organism evidence="1">
    <name type="scientific">viral metagenome</name>
    <dbReference type="NCBI Taxonomy" id="1070528"/>
    <lineage>
        <taxon>unclassified sequences</taxon>
        <taxon>metagenomes</taxon>
        <taxon>organismal metagenomes</taxon>
    </lineage>
</organism>
<proteinExistence type="predicted"/>
<dbReference type="AlphaFoldDB" id="A0A6C0BZR3"/>
<evidence type="ECO:0000313" key="1">
    <source>
        <dbReference type="EMBL" id="QHS97827.1"/>
    </source>
</evidence>
<dbReference type="EMBL" id="MN739305">
    <property type="protein sequence ID" value="QHS97827.1"/>
    <property type="molecule type" value="Genomic_DNA"/>
</dbReference>
<reference evidence="1" key="1">
    <citation type="journal article" date="2020" name="Nature">
        <title>Giant virus diversity and host interactions through global metagenomics.</title>
        <authorList>
            <person name="Schulz F."/>
            <person name="Roux S."/>
            <person name="Paez-Espino D."/>
            <person name="Jungbluth S."/>
            <person name="Walsh D.A."/>
            <person name="Denef V.J."/>
            <person name="McMahon K.D."/>
            <person name="Konstantinidis K.T."/>
            <person name="Eloe-Fadrosh E.A."/>
            <person name="Kyrpides N.C."/>
            <person name="Woyke T."/>
        </authorList>
    </citation>
    <scope>NUCLEOTIDE SEQUENCE</scope>
    <source>
        <strain evidence="1">GVMAG-M-3300020182-33</strain>
    </source>
</reference>
<protein>
    <submittedName>
        <fullName evidence="1">Uncharacterized protein</fullName>
    </submittedName>
</protein>